<dbReference type="Pfam" id="PF00085">
    <property type="entry name" value="Thioredoxin"/>
    <property type="match status" value="1"/>
</dbReference>
<dbReference type="PROSITE" id="PS51352">
    <property type="entry name" value="THIOREDOXIN_2"/>
    <property type="match status" value="1"/>
</dbReference>
<organism evidence="6 7">
    <name type="scientific">Butyricimonas virosa</name>
    <dbReference type="NCBI Taxonomy" id="544645"/>
    <lineage>
        <taxon>Bacteria</taxon>
        <taxon>Pseudomonadati</taxon>
        <taxon>Bacteroidota</taxon>
        <taxon>Bacteroidia</taxon>
        <taxon>Bacteroidales</taxon>
        <taxon>Odoribacteraceae</taxon>
        <taxon>Butyricimonas</taxon>
    </lineage>
</organism>
<dbReference type="AlphaFoldDB" id="A0A412X4X1"/>
<dbReference type="PANTHER" id="PTHR45663:SF11">
    <property type="entry name" value="GEO12009P1"/>
    <property type="match status" value="1"/>
</dbReference>
<keyword evidence="2" id="KW-0249">Electron transport</keyword>
<keyword evidence="3" id="KW-1015">Disulfide bond</keyword>
<dbReference type="STRING" id="1121130.GCA_000519105_02899"/>
<gene>
    <name evidence="6" type="ORF">DWW18_03235</name>
</gene>
<dbReference type="GO" id="GO:0005737">
    <property type="term" value="C:cytoplasm"/>
    <property type="evidence" value="ECO:0007669"/>
    <property type="project" value="TreeGrafter"/>
</dbReference>
<dbReference type="RefSeq" id="WP_118258812.1">
    <property type="nucleotide sequence ID" value="NZ_CALBWO010000033.1"/>
</dbReference>
<reference evidence="6 7" key="1">
    <citation type="submission" date="2018-08" db="EMBL/GenBank/DDBJ databases">
        <title>A genome reference for cultivated species of the human gut microbiota.</title>
        <authorList>
            <person name="Zou Y."/>
            <person name="Xue W."/>
            <person name="Luo G."/>
        </authorList>
    </citation>
    <scope>NUCLEOTIDE SEQUENCE [LARGE SCALE GENOMIC DNA]</scope>
    <source>
        <strain evidence="6 7">AF14-49</strain>
    </source>
</reference>
<protein>
    <submittedName>
        <fullName evidence="6">DUF255 domain-containing protein</fullName>
    </submittedName>
</protein>
<sequence>MKIIQYILLVCSLCLFGETGAQNRSIEFREGNWEQMLKMAKKEKKMIFVDCYTSWCGPCKMLAKNIFTQDSVADFYNANFICFQIDMEKGEGPELARKYGVAAFPTLLYVDKDGMLKHCVVGYLQTHELILNGEKALKGEQTLLDFQRRYDAGERDRAFVKQYIDVLFKAYRPQLQKEVVTEYINGLSDAEFYTRETWDIIIRNLSDPLSPILKKVAAKRYYFSHVVSRDTIDIFIDYTLKNAVSSFVWWTPDKGVFNQQRYDELLAYIFTQPLPKVPQYVASLYAAAYLKTGDIRGMLDEIYRSLQYGIFYTPQDKLDFIRNFLRHVETCGNETFMNEANAWLDKLMESAPSGYYKSEYMKVKARILRVLGKVDEANELELQAPKVRMS</sequence>
<proteinExistence type="predicted"/>
<evidence type="ECO:0000256" key="1">
    <source>
        <dbReference type="ARBA" id="ARBA00022448"/>
    </source>
</evidence>
<evidence type="ECO:0000256" key="3">
    <source>
        <dbReference type="ARBA" id="ARBA00023157"/>
    </source>
</evidence>
<dbReference type="SUPFAM" id="SSF52833">
    <property type="entry name" value="Thioredoxin-like"/>
    <property type="match status" value="1"/>
</dbReference>
<evidence type="ECO:0000313" key="7">
    <source>
        <dbReference type="Proteomes" id="UP000283589"/>
    </source>
</evidence>
<dbReference type="GO" id="GO:0015035">
    <property type="term" value="F:protein-disulfide reductase activity"/>
    <property type="evidence" value="ECO:0007669"/>
    <property type="project" value="TreeGrafter"/>
</dbReference>
<comment type="caution">
    <text evidence="6">The sequence shown here is derived from an EMBL/GenBank/DDBJ whole genome shotgun (WGS) entry which is preliminary data.</text>
</comment>
<dbReference type="PANTHER" id="PTHR45663">
    <property type="entry name" value="GEO12009P1"/>
    <property type="match status" value="1"/>
</dbReference>
<dbReference type="PROSITE" id="PS00194">
    <property type="entry name" value="THIOREDOXIN_1"/>
    <property type="match status" value="1"/>
</dbReference>
<dbReference type="InterPro" id="IPR013766">
    <property type="entry name" value="Thioredoxin_domain"/>
</dbReference>
<dbReference type="CDD" id="cd02947">
    <property type="entry name" value="TRX_family"/>
    <property type="match status" value="1"/>
</dbReference>
<evidence type="ECO:0000256" key="4">
    <source>
        <dbReference type="ARBA" id="ARBA00023284"/>
    </source>
</evidence>
<name>A0A412X4X1_9BACT</name>
<dbReference type="Proteomes" id="UP000283589">
    <property type="component" value="Unassembled WGS sequence"/>
</dbReference>
<evidence type="ECO:0000259" key="5">
    <source>
        <dbReference type="PROSITE" id="PS51352"/>
    </source>
</evidence>
<dbReference type="Gene3D" id="3.40.30.10">
    <property type="entry name" value="Glutaredoxin"/>
    <property type="match status" value="1"/>
</dbReference>
<dbReference type="InterPro" id="IPR017937">
    <property type="entry name" value="Thioredoxin_CS"/>
</dbReference>
<keyword evidence="4" id="KW-0676">Redox-active center</keyword>
<accession>A0A412X4X1</accession>
<keyword evidence="1" id="KW-0813">Transport</keyword>
<feature type="domain" description="Thioredoxin" evidence="5">
    <location>
        <begin position="15"/>
        <end position="142"/>
    </location>
</feature>
<evidence type="ECO:0000313" key="6">
    <source>
        <dbReference type="EMBL" id="RGV35810.1"/>
    </source>
</evidence>
<dbReference type="EMBL" id="QRZA01000003">
    <property type="protein sequence ID" value="RGV35810.1"/>
    <property type="molecule type" value="Genomic_DNA"/>
</dbReference>
<dbReference type="InterPro" id="IPR036249">
    <property type="entry name" value="Thioredoxin-like_sf"/>
</dbReference>
<evidence type="ECO:0000256" key="2">
    <source>
        <dbReference type="ARBA" id="ARBA00022982"/>
    </source>
</evidence>